<dbReference type="GO" id="GO:0017004">
    <property type="term" value="P:cytochrome complex assembly"/>
    <property type="evidence" value="ECO:0007669"/>
    <property type="project" value="UniProtKB-KW"/>
</dbReference>
<reference evidence="7" key="1">
    <citation type="submission" date="2024-05" db="EMBL/GenBank/DDBJ databases">
        <authorList>
            <person name="Kim S."/>
            <person name="Heo J."/>
            <person name="Choi H."/>
            <person name="Choi Y."/>
            <person name="Kwon S.-W."/>
            <person name="Kim Y."/>
        </authorList>
    </citation>
    <scope>NUCLEOTIDE SEQUENCE</scope>
    <source>
        <strain evidence="7">KACC 23697</strain>
    </source>
</reference>
<name>A0AAU7K8U9_9SPHI</name>
<dbReference type="CDD" id="cd02966">
    <property type="entry name" value="TlpA_like_family"/>
    <property type="match status" value="1"/>
</dbReference>
<dbReference type="PANTHER" id="PTHR42852:SF6">
    <property type="entry name" value="THIOL:DISULFIDE INTERCHANGE PROTEIN DSBE"/>
    <property type="match status" value="1"/>
</dbReference>
<dbReference type="RefSeq" id="WP_406826186.1">
    <property type="nucleotide sequence ID" value="NZ_CP157485.1"/>
</dbReference>
<dbReference type="InterPro" id="IPR025380">
    <property type="entry name" value="DUF4369"/>
</dbReference>
<dbReference type="InterPro" id="IPR036249">
    <property type="entry name" value="Thioredoxin-like_sf"/>
</dbReference>
<dbReference type="InterPro" id="IPR017937">
    <property type="entry name" value="Thioredoxin_CS"/>
</dbReference>
<keyword evidence="3" id="KW-1015">Disulfide bond</keyword>
<dbReference type="SUPFAM" id="SSF52833">
    <property type="entry name" value="Thioredoxin-like"/>
    <property type="match status" value="1"/>
</dbReference>
<comment type="subcellular location">
    <subcellularLocation>
        <location evidence="1">Cell envelope</location>
    </subcellularLocation>
</comment>
<organism evidence="7">
    <name type="scientific">Pedobacter sp. KACC 23697</name>
    <dbReference type="NCBI Taxonomy" id="3149230"/>
    <lineage>
        <taxon>Bacteria</taxon>
        <taxon>Pseudomonadati</taxon>
        <taxon>Bacteroidota</taxon>
        <taxon>Sphingobacteriia</taxon>
        <taxon>Sphingobacteriales</taxon>
        <taxon>Sphingobacteriaceae</taxon>
        <taxon>Pedobacter</taxon>
    </lineage>
</organism>
<evidence type="ECO:0000259" key="6">
    <source>
        <dbReference type="PROSITE" id="PS51352"/>
    </source>
</evidence>
<feature type="signal peptide" evidence="5">
    <location>
        <begin position="1"/>
        <end position="22"/>
    </location>
</feature>
<protein>
    <submittedName>
        <fullName evidence="7">TlpA disulfide reductase family protein</fullName>
    </submittedName>
</protein>
<feature type="chain" id="PRO_5043896545" evidence="5">
    <location>
        <begin position="23"/>
        <end position="362"/>
    </location>
</feature>
<dbReference type="InterPro" id="IPR000866">
    <property type="entry name" value="AhpC/TSA"/>
</dbReference>
<dbReference type="EMBL" id="CP157485">
    <property type="protein sequence ID" value="XBO48845.1"/>
    <property type="molecule type" value="Genomic_DNA"/>
</dbReference>
<dbReference type="InterPro" id="IPR050553">
    <property type="entry name" value="Thioredoxin_ResA/DsbE_sf"/>
</dbReference>
<evidence type="ECO:0000256" key="1">
    <source>
        <dbReference type="ARBA" id="ARBA00004196"/>
    </source>
</evidence>
<keyword evidence="5" id="KW-0732">Signal</keyword>
<evidence type="ECO:0000256" key="3">
    <source>
        <dbReference type="ARBA" id="ARBA00023157"/>
    </source>
</evidence>
<evidence type="ECO:0000313" key="7">
    <source>
        <dbReference type="EMBL" id="XBO48845.1"/>
    </source>
</evidence>
<dbReference type="PROSITE" id="PS00194">
    <property type="entry name" value="THIOREDOXIN_1"/>
    <property type="match status" value="1"/>
</dbReference>
<dbReference type="PROSITE" id="PS51352">
    <property type="entry name" value="THIOREDOXIN_2"/>
    <property type="match status" value="1"/>
</dbReference>
<dbReference type="InterPro" id="IPR013766">
    <property type="entry name" value="Thioredoxin_domain"/>
</dbReference>
<dbReference type="AlphaFoldDB" id="A0AAU7K8U9"/>
<keyword evidence="4" id="KW-0676">Redox-active center</keyword>
<evidence type="ECO:0000256" key="4">
    <source>
        <dbReference type="ARBA" id="ARBA00023284"/>
    </source>
</evidence>
<dbReference type="PANTHER" id="PTHR42852">
    <property type="entry name" value="THIOL:DISULFIDE INTERCHANGE PROTEIN DSBE"/>
    <property type="match status" value="1"/>
</dbReference>
<gene>
    <name evidence="7" type="ORF">ABEG20_04430</name>
</gene>
<dbReference type="GO" id="GO:0016209">
    <property type="term" value="F:antioxidant activity"/>
    <property type="evidence" value="ECO:0007669"/>
    <property type="project" value="InterPro"/>
</dbReference>
<evidence type="ECO:0000256" key="5">
    <source>
        <dbReference type="SAM" id="SignalP"/>
    </source>
</evidence>
<dbReference type="GO" id="GO:0016491">
    <property type="term" value="F:oxidoreductase activity"/>
    <property type="evidence" value="ECO:0007669"/>
    <property type="project" value="InterPro"/>
</dbReference>
<proteinExistence type="predicted"/>
<feature type="domain" description="Thioredoxin" evidence="6">
    <location>
        <begin position="227"/>
        <end position="362"/>
    </location>
</feature>
<keyword evidence="2" id="KW-0201">Cytochrome c-type biogenesis</keyword>
<evidence type="ECO:0000256" key="2">
    <source>
        <dbReference type="ARBA" id="ARBA00022748"/>
    </source>
</evidence>
<sequence length="362" mass="40472">MKNKIYFLLMFLLFIMNSQLQAQMRLSGKLGGTNADSISLTYKLNGKTNEKRIPVKNGVFTITVPSDTPAMANLKLPFQGQSFDYPFFAERGNLLLRGSVENLDSIMKISITGAPTQNAFNSYIRARMSLIKQADSLDALMASGRADSTVVKPQLFKIGQMISSGLAEQYIKNNPKNYVSLHLLNLLIGSRIDYNRANALFQAIDQSLRASSAASSVKKALSVLQLSATGKPLKAFSIPDIAGRTVTLTDYKGKIVLVDFWASWCVPCRQENPNLLENYNKYHSKGFDILGISCDTDEAKWKKAVNEDRLPWKQVRDWEILKYYGLQSIPSNFLLDGNGDIMAINLRGEELTQKLDQIFSKK</sequence>
<dbReference type="Pfam" id="PF00578">
    <property type="entry name" value="AhpC-TSA"/>
    <property type="match status" value="1"/>
</dbReference>
<dbReference type="GO" id="GO:0030313">
    <property type="term" value="C:cell envelope"/>
    <property type="evidence" value="ECO:0007669"/>
    <property type="project" value="UniProtKB-SubCell"/>
</dbReference>
<dbReference type="Gene3D" id="3.40.30.10">
    <property type="entry name" value="Glutaredoxin"/>
    <property type="match status" value="1"/>
</dbReference>
<dbReference type="Pfam" id="PF14289">
    <property type="entry name" value="DUF4369"/>
    <property type="match status" value="1"/>
</dbReference>
<accession>A0AAU7K8U9</accession>